<evidence type="ECO:0000256" key="8">
    <source>
        <dbReference type="SAM" id="Phobius"/>
    </source>
</evidence>
<feature type="transmembrane region" description="Helical" evidence="8">
    <location>
        <begin position="50"/>
        <end position="73"/>
    </location>
</feature>
<evidence type="ECO:0000256" key="7">
    <source>
        <dbReference type="ARBA" id="ARBA00023136"/>
    </source>
</evidence>
<keyword evidence="5 8" id="KW-1133">Transmembrane helix</keyword>
<evidence type="ECO:0000256" key="3">
    <source>
        <dbReference type="ARBA" id="ARBA00022692"/>
    </source>
</evidence>
<feature type="transmembrane region" description="Helical" evidence="8">
    <location>
        <begin position="138"/>
        <end position="157"/>
    </location>
</feature>
<dbReference type="EMBL" id="BONY01000001">
    <property type="protein sequence ID" value="GIH02261.1"/>
    <property type="molecule type" value="Genomic_DNA"/>
</dbReference>
<keyword evidence="7 8" id="KW-0472">Membrane</keyword>
<dbReference type="GO" id="GO:0005886">
    <property type="term" value="C:plasma membrane"/>
    <property type="evidence" value="ECO:0007669"/>
    <property type="project" value="UniProtKB-SubCell"/>
</dbReference>
<evidence type="ECO:0000256" key="1">
    <source>
        <dbReference type="ARBA" id="ARBA00004236"/>
    </source>
</evidence>
<gene>
    <name evidence="10" type="ORF">Rhe02_03280</name>
</gene>
<keyword evidence="3 8" id="KW-0812">Transmembrane</keyword>
<keyword evidence="4" id="KW-0547">Nucleotide-binding</keyword>
<dbReference type="AlphaFoldDB" id="A0A8J3VD97"/>
<proteinExistence type="predicted"/>
<dbReference type="GO" id="GO:0000166">
    <property type="term" value="F:nucleotide binding"/>
    <property type="evidence" value="ECO:0007669"/>
    <property type="project" value="UniProtKB-KW"/>
</dbReference>
<evidence type="ECO:0000256" key="6">
    <source>
        <dbReference type="ARBA" id="ARBA00023118"/>
    </source>
</evidence>
<keyword evidence="2" id="KW-1003">Cell membrane</keyword>
<evidence type="ECO:0000313" key="11">
    <source>
        <dbReference type="Proteomes" id="UP000612899"/>
    </source>
</evidence>
<evidence type="ECO:0000256" key="5">
    <source>
        <dbReference type="ARBA" id="ARBA00022989"/>
    </source>
</evidence>
<dbReference type="GO" id="GO:0051607">
    <property type="term" value="P:defense response to virus"/>
    <property type="evidence" value="ECO:0007669"/>
    <property type="project" value="UniProtKB-KW"/>
</dbReference>
<comment type="subcellular location">
    <subcellularLocation>
        <location evidence="1">Cell membrane</location>
    </subcellularLocation>
</comment>
<evidence type="ECO:0000256" key="4">
    <source>
        <dbReference type="ARBA" id="ARBA00022741"/>
    </source>
</evidence>
<organism evidence="10 11">
    <name type="scientific">Rhizocola hellebori</name>
    <dbReference type="NCBI Taxonomy" id="1392758"/>
    <lineage>
        <taxon>Bacteria</taxon>
        <taxon>Bacillati</taxon>
        <taxon>Actinomycetota</taxon>
        <taxon>Actinomycetes</taxon>
        <taxon>Micromonosporales</taxon>
        <taxon>Micromonosporaceae</taxon>
        <taxon>Rhizocola</taxon>
    </lineage>
</organism>
<evidence type="ECO:0000313" key="10">
    <source>
        <dbReference type="EMBL" id="GIH02261.1"/>
    </source>
</evidence>
<reference evidence="10" key="1">
    <citation type="submission" date="2021-01" db="EMBL/GenBank/DDBJ databases">
        <title>Whole genome shotgun sequence of Rhizocola hellebori NBRC 109834.</title>
        <authorList>
            <person name="Komaki H."/>
            <person name="Tamura T."/>
        </authorList>
    </citation>
    <scope>NUCLEOTIDE SEQUENCE</scope>
    <source>
        <strain evidence="10">NBRC 109834</strain>
    </source>
</reference>
<evidence type="ECO:0000256" key="2">
    <source>
        <dbReference type="ARBA" id="ARBA00022475"/>
    </source>
</evidence>
<dbReference type="Pfam" id="PF18967">
    <property type="entry name" value="PycTM"/>
    <property type="match status" value="1"/>
</dbReference>
<sequence length="159" mass="17577">MTHALMESWANRADLKASVLLTLQGGALVLSLSGYERLLQSRSPWPAKVGVVGVGLLLVATCLAALVIMPMLGSARRHVAQYRNHMIFFGHLRLWEPQALAGQLRSLTAQERQVMTAHQLVSLSRINWRKYRMLQGSVLLTIVAVVILTFLFVTAPFSG</sequence>
<keyword evidence="6" id="KW-0051">Antiviral defense</keyword>
<dbReference type="RefSeq" id="WP_203906176.1">
    <property type="nucleotide sequence ID" value="NZ_BONY01000001.1"/>
</dbReference>
<keyword evidence="11" id="KW-1185">Reference proteome</keyword>
<dbReference type="InterPro" id="IPR043760">
    <property type="entry name" value="PycTM_dom"/>
</dbReference>
<evidence type="ECO:0000259" key="9">
    <source>
        <dbReference type="Pfam" id="PF18967"/>
    </source>
</evidence>
<dbReference type="Proteomes" id="UP000612899">
    <property type="component" value="Unassembled WGS sequence"/>
</dbReference>
<accession>A0A8J3VD97</accession>
<name>A0A8J3VD97_9ACTN</name>
<comment type="caution">
    <text evidence="10">The sequence shown here is derived from an EMBL/GenBank/DDBJ whole genome shotgun (WGS) entry which is preliminary data.</text>
</comment>
<feature type="domain" description="Pycsar effector protein" evidence="9">
    <location>
        <begin position="2"/>
        <end position="153"/>
    </location>
</feature>
<protein>
    <recommendedName>
        <fullName evidence="9">Pycsar effector protein domain-containing protein</fullName>
    </recommendedName>
</protein>